<accession>A0A3A5M3Q5</accession>
<gene>
    <name evidence="2" type="ORF">D6T63_07910</name>
</gene>
<sequence length="153" mass="16989">MTITLQRMRDFEPQRPLPGQFSLAVARHTAQTWPSKEVDDYAAERSSMLHRLVDDLELPVQSWGGTDDEYSHEVVEIIVGLASAVIAAFAPALISLISRRSKGKEEPSVPGFKLTNSRGETLTLTFEDRRGDVDRQMLDQLTAFLSRSAADAS</sequence>
<organism evidence="2 3">
    <name type="scientific">Arthrobacter cheniae</name>
    <dbReference type="NCBI Taxonomy" id="1258888"/>
    <lineage>
        <taxon>Bacteria</taxon>
        <taxon>Bacillati</taxon>
        <taxon>Actinomycetota</taxon>
        <taxon>Actinomycetes</taxon>
        <taxon>Micrococcales</taxon>
        <taxon>Micrococcaceae</taxon>
        <taxon>Arthrobacter</taxon>
    </lineage>
</organism>
<evidence type="ECO:0000313" key="3">
    <source>
        <dbReference type="Proteomes" id="UP000272560"/>
    </source>
</evidence>
<keyword evidence="1" id="KW-0472">Membrane</keyword>
<keyword evidence="3" id="KW-1185">Reference proteome</keyword>
<protein>
    <submittedName>
        <fullName evidence="2">Uncharacterized protein</fullName>
    </submittedName>
</protein>
<dbReference type="Proteomes" id="UP000272560">
    <property type="component" value="Unassembled WGS sequence"/>
</dbReference>
<proteinExistence type="predicted"/>
<comment type="caution">
    <text evidence="2">The sequence shown here is derived from an EMBL/GenBank/DDBJ whole genome shotgun (WGS) entry which is preliminary data.</text>
</comment>
<keyword evidence="1" id="KW-0812">Transmembrane</keyword>
<dbReference type="EMBL" id="QZVT01000003">
    <property type="protein sequence ID" value="RJT81086.1"/>
    <property type="molecule type" value="Genomic_DNA"/>
</dbReference>
<reference evidence="2 3" key="1">
    <citation type="submission" date="2018-09" db="EMBL/GenBank/DDBJ databases">
        <title>Novel species of Arthrobacter.</title>
        <authorList>
            <person name="Liu Q."/>
            <person name="Xin Y.-H."/>
        </authorList>
    </citation>
    <scope>NUCLEOTIDE SEQUENCE [LARGE SCALE GENOMIC DNA]</scope>
    <source>
        <strain evidence="2 3">Hz2</strain>
    </source>
</reference>
<name>A0A3A5M3Q5_9MICC</name>
<keyword evidence="1" id="KW-1133">Transmembrane helix</keyword>
<feature type="transmembrane region" description="Helical" evidence="1">
    <location>
        <begin position="77"/>
        <end position="97"/>
    </location>
</feature>
<dbReference type="AlphaFoldDB" id="A0A3A5M3Q5"/>
<evidence type="ECO:0000256" key="1">
    <source>
        <dbReference type="SAM" id="Phobius"/>
    </source>
</evidence>
<evidence type="ECO:0000313" key="2">
    <source>
        <dbReference type="EMBL" id="RJT81086.1"/>
    </source>
</evidence>